<evidence type="ECO:0000259" key="8">
    <source>
        <dbReference type="PROSITE" id="PS50885"/>
    </source>
</evidence>
<feature type="transmembrane region" description="Helical" evidence="6">
    <location>
        <begin position="7"/>
        <end position="27"/>
    </location>
</feature>
<accession>D4H0N0</accession>
<dbReference type="GO" id="GO:0016020">
    <property type="term" value="C:membrane"/>
    <property type="evidence" value="ECO:0007669"/>
    <property type="project" value="UniProtKB-SubCell"/>
</dbReference>
<protein>
    <submittedName>
        <fullName evidence="9">Methyl-accepting chemotaxis sensory transducer</fullName>
    </submittedName>
</protein>
<dbReference type="eggNOG" id="COG0840">
    <property type="taxonomic scope" value="Bacteria"/>
</dbReference>
<dbReference type="InParanoid" id="D4H0N0"/>
<comment type="similarity">
    <text evidence="3">Belongs to the methyl-accepting chemotaxis (MCP) protein family.</text>
</comment>
<evidence type="ECO:0000313" key="10">
    <source>
        <dbReference type="Proteomes" id="UP000002012"/>
    </source>
</evidence>
<evidence type="ECO:0000256" key="1">
    <source>
        <dbReference type="ARBA" id="ARBA00004370"/>
    </source>
</evidence>
<keyword evidence="6" id="KW-0472">Membrane</keyword>
<dbReference type="SUPFAM" id="SSF58104">
    <property type="entry name" value="Methyl-accepting chemotaxis protein (MCP) signaling domain"/>
    <property type="match status" value="1"/>
</dbReference>
<dbReference type="PANTHER" id="PTHR32089">
    <property type="entry name" value="METHYL-ACCEPTING CHEMOTAXIS PROTEIN MCPB"/>
    <property type="match status" value="1"/>
</dbReference>
<dbReference type="Pfam" id="PF00015">
    <property type="entry name" value="MCPsignal"/>
    <property type="match status" value="1"/>
</dbReference>
<dbReference type="Pfam" id="PF00672">
    <property type="entry name" value="HAMP"/>
    <property type="match status" value="1"/>
</dbReference>
<dbReference type="GO" id="GO:0004888">
    <property type="term" value="F:transmembrane signaling receptor activity"/>
    <property type="evidence" value="ECO:0007669"/>
    <property type="project" value="InterPro"/>
</dbReference>
<dbReference type="InterPro" id="IPR003660">
    <property type="entry name" value="HAMP_dom"/>
</dbReference>
<dbReference type="STRING" id="522772.Dacet_1779"/>
<evidence type="ECO:0000256" key="2">
    <source>
        <dbReference type="ARBA" id="ARBA00023224"/>
    </source>
</evidence>
<dbReference type="EMBL" id="CP001968">
    <property type="protein sequence ID" value="ADD68543.1"/>
    <property type="molecule type" value="Genomic_DNA"/>
</dbReference>
<dbReference type="PRINTS" id="PR00260">
    <property type="entry name" value="CHEMTRNSDUCR"/>
</dbReference>
<dbReference type="RefSeq" id="WP_013011054.1">
    <property type="nucleotide sequence ID" value="NC_013943.1"/>
</dbReference>
<dbReference type="HOGENOM" id="CLU_000445_107_27_0"/>
<dbReference type="KEGG" id="dap:Dacet_1779"/>
<evidence type="ECO:0000256" key="3">
    <source>
        <dbReference type="ARBA" id="ARBA00029447"/>
    </source>
</evidence>
<reference evidence="9 10" key="1">
    <citation type="journal article" date="2010" name="Stand. Genomic Sci.">
        <title>Complete genome sequence of Denitrovibrio acetiphilus type strain (N2460).</title>
        <authorList>
            <person name="Kiss H."/>
            <person name="Lang E."/>
            <person name="Lapidus A."/>
            <person name="Copeland A."/>
            <person name="Nolan M."/>
            <person name="Glavina Del Rio T."/>
            <person name="Chen F."/>
            <person name="Lucas S."/>
            <person name="Tice H."/>
            <person name="Cheng J.F."/>
            <person name="Han C."/>
            <person name="Goodwin L."/>
            <person name="Pitluck S."/>
            <person name="Liolios K."/>
            <person name="Pati A."/>
            <person name="Ivanova N."/>
            <person name="Mavromatis K."/>
            <person name="Chen A."/>
            <person name="Palaniappan K."/>
            <person name="Land M."/>
            <person name="Hauser L."/>
            <person name="Chang Y.J."/>
            <person name="Jeffries C.D."/>
            <person name="Detter J.C."/>
            <person name="Brettin T."/>
            <person name="Spring S."/>
            <person name="Rohde M."/>
            <person name="Goker M."/>
            <person name="Woyke T."/>
            <person name="Bristow J."/>
            <person name="Eisen J.A."/>
            <person name="Markowitz V."/>
            <person name="Hugenholtz P."/>
            <person name="Kyrpides N.C."/>
            <person name="Klenk H.P."/>
        </authorList>
    </citation>
    <scope>NUCLEOTIDE SEQUENCE [LARGE SCALE GENOMIC DNA]</scope>
    <source>
        <strain evidence="10">DSM 12809 / NBRC 114555 / N2460</strain>
    </source>
</reference>
<dbReference type="Gene3D" id="1.10.287.950">
    <property type="entry name" value="Methyl-accepting chemotaxis protein"/>
    <property type="match status" value="1"/>
</dbReference>
<dbReference type="InterPro" id="IPR004090">
    <property type="entry name" value="Chemotax_Me-accpt_rcpt"/>
</dbReference>
<evidence type="ECO:0000256" key="5">
    <source>
        <dbReference type="SAM" id="Coils"/>
    </source>
</evidence>
<gene>
    <name evidence="9" type="ordered locus">Dacet_1779</name>
</gene>
<dbReference type="CDD" id="cd06225">
    <property type="entry name" value="HAMP"/>
    <property type="match status" value="1"/>
</dbReference>
<dbReference type="AlphaFoldDB" id="D4H0N0"/>
<dbReference type="GO" id="GO:0007165">
    <property type="term" value="P:signal transduction"/>
    <property type="evidence" value="ECO:0007669"/>
    <property type="project" value="UniProtKB-KW"/>
</dbReference>
<keyword evidence="6" id="KW-1133">Transmembrane helix</keyword>
<feature type="domain" description="Methyl-accepting transducer" evidence="7">
    <location>
        <begin position="399"/>
        <end position="635"/>
    </location>
</feature>
<keyword evidence="10" id="KW-1185">Reference proteome</keyword>
<dbReference type="InterPro" id="IPR004089">
    <property type="entry name" value="MCPsignal_dom"/>
</dbReference>
<dbReference type="GO" id="GO:0006935">
    <property type="term" value="P:chemotaxis"/>
    <property type="evidence" value="ECO:0007669"/>
    <property type="project" value="InterPro"/>
</dbReference>
<feature type="domain" description="HAMP" evidence="8">
    <location>
        <begin position="341"/>
        <end position="394"/>
    </location>
</feature>
<keyword evidence="2 4" id="KW-0807">Transducer</keyword>
<name>D4H0N0_DENA2</name>
<organism evidence="9 10">
    <name type="scientific">Denitrovibrio acetiphilus (strain DSM 12809 / NBRC 114555 / N2460)</name>
    <dbReference type="NCBI Taxonomy" id="522772"/>
    <lineage>
        <taxon>Bacteria</taxon>
        <taxon>Pseudomonadati</taxon>
        <taxon>Deferribacterota</taxon>
        <taxon>Deferribacteres</taxon>
        <taxon>Deferribacterales</taxon>
        <taxon>Geovibrionaceae</taxon>
        <taxon>Denitrovibrio</taxon>
    </lineage>
</organism>
<sequence length="674" mass="74354" precursor="true">MNIKVKLIMSYLLVTCFIIVLSLTFMISSKRVTGYVNVVMNDMLADREVANTVNSEFKNIVIAIKSARVTTDLKEIDSFQKSIQSNFTKIDKALSRKPNDENFRKVSEKSEHLKVLAESFLKQKSEYIKTNDDMLILFDDMDSLFRKQKGYIFVSMMALEKFGDKYKNTLNFLHKMMEDPLEIKVYISEIVNAKDAIDAEDGVFTLVNYAKKLTEKAQTILDGGSYKGDYIVAMKNDEVRERMTMLLGVTKTMIDSSARLQNIRLQTIDMEKNLVKQINVLEKDVVETEAELKSLTKTAKEHMDNGVKTIYSISAKVMTSTIIMLVVVLVLAVIIGIYSASQITKPLRKIMNVAENIKNGNLMCGDVKHESNDEFGALTNSINTMQQSLCDLVVNVTTSTNYLSQTSDQSAELMHKMHENLNDTNLEMAAAASAAEELSSSTVRIIESVQIGIKEVQTAKEKVVEGNLGLQTSISQVSSVASNLAGVADSLAELKTASQGITNIVSIIVDIAEQTNLLALNAAIEAARAGEAGRGFAVVADEVRKLAEKTGTSTQEISSMVGSIQSNVQGVVDIVHTGIDEVESSSKSITEVGENFEEVVRQMESAAKSVEPILNIIEQQSEAIANITTTVTNVSISSEDNKKIVDEVSQFSEKLAELSHELQEQISHFKTNQC</sequence>
<evidence type="ECO:0000259" key="7">
    <source>
        <dbReference type="PROSITE" id="PS50111"/>
    </source>
</evidence>
<dbReference type="Proteomes" id="UP000002012">
    <property type="component" value="Chromosome"/>
</dbReference>
<proteinExistence type="inferred from homology"/>
<feature type="transmembrane region" description="Helical" evidence="6">
    <location>
        <begin position="322"/>
        <end position="341"/>
    </location>
</feature>
<dbReference type="FunFam" id="1.10.287.950:FF:000001">
    <property type="entry name" value="Methyl-accepting chemotaxis sensory transducer"/>
    <property type="match status" value="1"/>
</dbReference>
<feature type="coiled-coil region" evidence="5">
    <location>
        <begin position="271"/>
        <end position="305"/>
    </location>
</feature>
<dbReference type="PROSITE" id="PS50885">
    <property type="entry name" value="HAMP"/>
    <property type="match status" value="1"/>
</dbReference>
<evidence type="ECO:0000256" key="6">
    <source>
        <dbReference type="SAM" id="Phobius"/>
    </source>
</evidence>
<dbReference type="PROSITE" id="PS50111">
    <property type="entry name" value="CHEMOTAXIS_TRANSDUC_2"/>
    <property type="match status" value="1"/>
</dbReference>
<evidence type="ECO:0000313" key="9">
    <source>
        <dbReference type="EMBL" id="ADD68543.1"/>
    </source>
</evidence>
<dbReference type="CDD" id="cd11386">
    <property type="entry name" value="MCP_signal"/>
    <property type="match status" value="1"/>
</dbReference>
<dbReference type="PANTHER" id="PTHR32089:SF112">
    <property type="entry name" value="LYSOZYME-LIKE PROTEIN-RELATED"/>
    <property type="match status" value="1"/>
</dbReference>
<keyword evidence="5" id="KW-0175">Coiled coil</keyword>
<dbReference type="SMART" id="SM00304">
    <property type="entry name" value="HAMP"/>
    <property type="match status" value="2"/>
</dbReference>
<dbReference type="SMART" id="SM00283">
    <property type="entry name" value="MA"/>
    <property type="match status" value="1"/>
</dbReference>
<keyword evidence="6" id="KW-0812">Transmembrane</keyword>
<dbReference type="PaxDb" id="522772-Dacet_1779"/>
<comment type="subcellular location">
    <subcellularLocation>
        <location evidence="1">Membrane</location>
    </subcellularLocation>
</comment>
<evidence type="ECO:0000256" key="4">
    <source>
        <dbReference type="PROSITE-ProRule" id="PRU00284"/>
    </source>
</evidence>